<protein>
    <submittedName>
        <fullName evidence="1">Type II toxin-antitoxin system RelE/ParE family toxin</fullName>
    </submittedName>
</protein>
<proteinExistence type="predicted"/>
<dbReference type="Pfam" id="PF05973">
    <property type="entry name" value="Gp49"/>
    <property type="match status" value="1"/>
</dbReference>
<evidence type="ECO:0000313" key="1">
    <source>
        <dbReference type="EMBL" id="MBQ0923162.1"/>
    </source>
</evidence>
<accession>A0ABS5DA79</accession>
<dbReference type="InterPro" id="IPR009241">
    <property type="entry name" value="HigB-like"/>
</dbReference>
<evidence type="ECO:0000313" key="2">
    <source>
        <dbReference type="Proteomes" id="UP000674084"/>
    </source>
</evidence>
<organism evidence="1 2">
    <name type="scientific">Saccharopolyspora endophytica</name>
    <dbReference type="NCBI Taxonomy" id="543886"/>
    <lineage>
        <taxon>Bacteria</taxon>
        <taxon>Bacillati</taxon>
        <taxon>Actinomycetota</taxon>
        <taxon>Actinomycetes</taxon>
        <taxon>Pseudonocardiales</taxon>
        <taxon>Pseudonocardiaceae</taxon>
        <taxon>Saccharopolyspora</taxon>
    </lineage>
</organism>
<keyword evidence="2" id="KW-1185">Reference proteome</keyword>
<reference evidence="1 2" key="1">
    <citation type="submission" date="2021-04" db="EMBL/GenBank/DDBJ databases">
        <title>Whole-genome sequencing of Saccharopolyspora endophytica KCTC 19397.</title>
        <authorList>
            <person name="Ay H."/>
            <person name="Saygin H."/>
            <person name="Sahin N."/>
        </authorList>
    </citation>
    <scope>NUCLEOTIDE SEQUENCE [LARGE SCALE GENOMIC DNA]</scope>
    <source>
        <strain evidence="1 2">KCTC 19397</strain>
    </source>
</reference>
<dbReference type="EMBL" id="JAGPXE010000002">
    <property type="protein sequence ID" value="MBQ0923162.1"/>
    <property type="molecule type" value="Genomic_DNA"/>
</dbReference>
<name>A0ABS5DA79_9PSEU</name>
<dbReference type="Proteomes" id="UP000674084">
    <property type="component" value="Unassembled WGS sequence"/>
</dbReference>
<comment type="caution">
    <text evidence="1">The sequence shown here is derived from an EMBL/GenBank/DDBJ whole genome shotgun (WGS) entry which is preliminary data.</text>
</comment>
<sequence length="117" mass="13843">MNWGTVELEPEVRRWLEGLTTAHFHAAAFYIDLLAQHGPLLSEPYTKQLRGKLRELRFHLDGDAVRITYWIASGRRIILLTAFRKTRMRESREIERAWRAFRQCLDDVHTVDEHVGE</sequence>
<gene>
    <name evidence="1" type="ORF">KBO27_04365</name>
</gene>
<dbReference type="RefSeq" id="WP_210968687.1">
    <property type="nucleotide sequence ID" value="NZ_JAGPXE010000002.1"/>
</dbReference>